<dbReference type="NCBIfam" id="NF038216">
    <property type="entry name" value="ABZJ_00895_fam"/>
    <property type="match status" value="1"/>
</dbReference>
<feature type="transmembrane region" description="Helical" evidence="1">
    <location>
        <begin position="75"/>
        <end position="98"/>
    </location>
</feature>
<keyword evidence="3" id="KW-1185">Reference proteome</keyword>
<organism evidence="2 3">
    <name type="scientific">Pseudovibrio axinellae</name>
    <dbReference type="NCBI Taxonomy" id="989403"/>
    <lineage>
        <taxon>Bacteria</taxon>
        <taxon>Pseudomonadati</taxon>
        <taxon>Pseudomonadota</taxon>
        <taxon>Alphaproteobacteria</taxon>
        <taxon>Hyphomicrobiales</taxon>
        <taxon>Stappiaceae</taxon>
        <taxon>Pseudovibrio</taxon>
    </lineage>
</organism>
<protein>
    <submittedName>
        <fullName evidence="2">Uncharacterized protein</fullName>
    </submittedName>
</protein>
<dbReference type="OrthoDB" id="9971679at2"/>
<comment type="caution">
    <text evidence="2">The sequence shown here is derived from an EMBL/GenBank/DDBJ whole genome shotgun (WGS) entry which is preliminary data.</text>
</comment>
<keyword evidence="1" id="KW-1133">Transmembrane helix</keyword>
<feature type="transmembrane region" description="Helical" evidence="1">
    <location>
        <begin position="43"/>
        <end position="63"/>
    </location>
</feature>
<keyword evidence="1" id="KW-0812">Transmembrane</keyword>
<accession>A0A165SZY0</accession>
<dbReference type="STRING" id="989403.SAMN05421798_11121"/>
<dbReference type="EMBL" id="LMCB01000159">
    <property type="protein sequence ID" value="KZL05105.1"/>
    <property type="molecule type" value="Genomic_DNA"/>
</dbReference>
<name>A0A165SZY0_9HYPH</name>
<evidence type="ECO:0000313" key="2">
    <source>
        <dbReference type="EMBL" id="KZL05105.1"/>
    </source>
</evidence>
<dbReference type="InterPro" id="IPR047730">
    <property type="entry name" value="ABZJ_00895-like"/>
</dbReference>
<keyword evidence="1" id="KW-0472">Membrane</keyword>
<evidence type="ECO:0000256" key="1">
    <source>
        <dbReference type="SAM" id="Phobius"/>
    </source>
</evidence>
<feature type="transmembrane region" description="Helical" evidence="1">
    <location>
        <begin position="12"/>
        <end position="37"/>
    </location>
</feature>
<reference evidence="2 3" key="1">
    <citation type="journal article" date="2016" name="Front. Microbiol.">
        <title>Comparative Genomic Analysis Reveals a Diverse Repertoire of Genes Involved in Prokaryote-Eukaryote Interactions within the Pseudovibrio Genus.</title>
        <authorList>
            <person name="Romano S."/>
            <person name="Fernandez-Guerra A."/>
            <person name="Reen F.J."/>
            <person name="Glockner F.O."/>
            <person name="Crowley S.P."/>
            <person name="O'Sullivan O."/>
            <person name="Cotter P.D."/>
            <person name="Adams C."/>
            <person name="Dobson A.D."/>
            <person name="O'Gara F."/>
        </authorList>
    </citation>
    <scope>NUCLEOTIDE SEQUENCE [LARGE SCALE GENOMIC DNA]</scope>
    <source>
        <strain evidence="2 3">Ad2</strain>
    </source>
</reference>
<sequence>MDRSQINLWNYAGRFTAIYIASKLLLFVVLLIGFTFFDVELPLKFAAYVIGMVASMLTGQAIYKKHGVRIEGAALFKLTALCLLAATAIDGVSVYFALPSIDGILESAGLLIGMVLFTAFISFWMIWFGFRLGFKTALKEEAKQG</sequence>
<gene>
    <name evidence="2" type="ORF">PsAD2_04460</name>
</gene>
<dbReference type="PATRIC" id="fig|989403.3.peg.4889"/>
<dbReference type="RefSeq" id="WP_068010809.1">
    <property type="nucleotide sequence ID" value="NZ_FOFM01000011.1"/>
</dbReference>
<evidence type="ECO:0000313" key="3">
    <source>
        <dbReference type="Proteomes" id="UP000076577"/>
    </source>
</evidence>
<proteinExistence type="predicted"/>
<dbReference type="AlphaFoldDB" id="A0A165SZY0"/>
<feature type="transmembrane region" description="Helical" evidence="1">
    <location>
        <begin position="110"/>
        <end position="130"/>
    </location>
</feature>
<dbReference type="Proteomes" id="UP000076577">
    <property type="component" value="Unassembled WGS sequence"/>
</dbReference>